<dbReference type="Pfam" id="PF13516">
    <property type="entry name" value="LRR_6"/>
    <property type="match status" value="2"/>
</dbReference>
<keyword evidence="1" id="KW-0343">GTPase activation</keyword>
<keyword evidence="5" id="KW-1185">Reference proteome</keyword>
<organism evidence="4 5">
    <name type="scientific">Prorocentrum cordatum</name>
    <dbReference type="NCBI Taxonomy" id="2364126"/>
    <lineage>
        <taxon>Eukaryota</taxon>
        <taxon>Sar</taxon>
        <taxon>Alveolata</taxon>
        <taxon>Dinophyceae</taxon>
        <taxon>Prorocentrales</taxon>
        <taxon>Prorocentraceae</taxon>
        <taxon>Prorocentrum</taxon>
    </lineage>
</organism>
<reference evidence="4" key="1">
    <citation type="submission" date="2023-10" db="EMBL/GenBank/DDBJ databases">
        <authorList>
            <person name="Chen Y."/>
            <person name="Shah S."/>
            <person name="Dougan E. K."/>
            <person name="Thang M."/>
            <person name="Chan C."/>
        </authorList>
    </citation>
    <scope>NUCLEOTIDE SEQUENCE [LARGE SCALE GENOMIC DNA]</scope>
</reference>
<evidence type="ECO:0000256" key="3">
    <source>
        <dbReference type="ARBA" id="ARBA00022737"/>
    </source>
</evidence>
<dbReference type="EMBL" id="CAUYUJ010020519">
    <property type="protein sequence ID" value="CAK0898919.1"/>
    <property type="molecule type" value="Genomic_DNA"/>
</dbReference>
<protein>
    <submittedName>
        <fullName evidence="4">Uncharacterized protein</fullName>
    </submittedName>
</protein>
<name>A0ABN9XGV5_9DINO</name>
<comment type="caution">
    <text evidence="4">The sequence shown here is derived from an EMBL/GenBank/DDBJ whole genome shotgun (WGS) entry which is preliminary data.</text>
</comment>
<gene>
    <name evidence="4" type="ORF">PCOR1329_LOCUS76570</name>
</gene>
<dbReference type="SMART" id="SM00368">
    <property type="entry name" value="LRR_RI"/>
    <property type="match status" value="5"/>
</dbReference>
<dbReference type="InterPro" id="IPR001611">
    <property type="entry name" value="Leu-rich_rpt"/>
</dbReference>
<evidence type="ECO:0000313" key="5">
    <source>
        <dbReference type="Proteomes" id="UP001189429"/>
    </source>
</evidence>
<keyword evidence="2" id="KW-0433">Leucine-rich repeat</keyword>
<dbReference type="InterPro" id="IPR027038">
    <property type="entry name" value="RanGap"/>
</dbReference>
<evidence type="ECO:0000256" key="2">
    <source>
        <dbReference type="ARBA" id="ARBA00022614"/>
    </source>
</evidence>
<feature type="non-terminal residue" evidence="4">
    <location>
        <position position="1"/>
    </location>
</feature>
<accession>A0ABN9XGV5</accession>
<dbReference type="Gene3D" id="3.80.10.10">
    <property type="entry name" value="Ribonuclease Inhibitor"/>
    <property type="match status" value="1"/>
</dbReference>
<dbReference type="Proteomes" id="UP001189429">
    <property type="component" value="Unassembled WGS sequence"/>
</dbReference>
<dbReference type="PANTHER" id="PTHR24113:SF12">
    <property type="entry name" value="RAN GTPASE-ACTIVATING PROTEIN 1"/>
    <property type="match status" value="1"/>
</dbReference>
<keyword evidence="3" id="KW-0677">Repeat</keyword>
<dbReference type="SUPFAM" id="SSF52047">
    <property type="entry name" value="RNI-like"/>
    <property type="match status" value="1"/>
</dbReference>
<sequence>VPNRLPRGPHREFSSSCVGLRAPNSSSEQRSFVDVSSRWLSAARSNRGLMVLCAACQCLEGTVQAAEWLSVPDDGPPHLPQLQEVDVPEERQQLWVERGGLELDPTLASGAMLLVDAGWLVQLARSGGTFLPRQTLPAAAFTPHSMVRAATQQIPETSKRSFKTNEGVFGEILRIACVSHCWLQSQHPDPRGYNLRVLARALALLCRSDMFSSGTWATCLDFCCLHQCCRDREGMPQQRSFKWLSDDRGFENRAVGRFAREETLFREALDSLGSYYSHPKIIVLMLTQFPPDYDDPGVYDGSGNVSSYMDRGWCFFEFTCATMVKYPTLILDLGRATGAEDSFLEFVGEDVNRISNNCLASTCATRRSAPVTSEAFEASLESKRFTTDSVDRLRVAKLYSNTLASRIHAVEDLNYHSRGWGDSEAGQVADLIACGTPNLVGLTFYNNRISDSGLARLADALAAPGGPQNLQGMFLNHNAVGDQGAARLAEAAAAPGALKALRAIVLAGNRVGDEGAARLAAVAAMPGTLPALEVLNLEGNVIGDRGAQSLAESLAFPGALPALKRLVLSGNAGIGEAGREALHVAWAAASRPRGGEFPSVRNLQMLQEEFRRLRRGHV</sequence>
<dbReference type="InterPro" id="IPR032675">
    <property type="entry name" value="LRR_dom_sf"/>
</dbReference>
<proteinExistence type="predicted"/>
<evidence type="ECO:0000256" key="1">
    <source>
        <dbReference type="ARBA" id="ARBA00022468"/>
    </source>
</evidence>
<evidence type="ECO:0000313" key="4">
    <source>
        <dbReference type="EMBL" id="CAK0898919.1"/>
    </source>
</evidence>
<dbReference type="PANTHER" id="PTHR24113">
    <property type="entry name" value="RAN GTPASE-ACTIVATING PROTEIN 1"/>
    <property type="match status" value="1"/>
</dbReference>